<reference evidence="2 3" key="1">
    <citation type="journal article" date="2017" name="ISME J.">
        <title>Grape pomace compost harbors organohalide-respiring Dehalogenimonas species with novel reductive dehalogenase genes.</title>
        <authorList>
            <person name="Yang Y."/>
            <person name="Higgins S.A."/>
            <person name="Yan J."/>
            <person name="Simsir B."/>
            <person name="Chourey K."/>
            <person name="Iyer R."/>
            <person name="Hettich R.L."/>
            <person name="Baldwin B."/>
            <person name="Ogles D.M."/>
            <person name="Loffler F.E."/>
        </authorList>
    </citation>
    <scope>NUCLEOTIDE SEQUENCE [LARGE SCALE GENOMIC DNA]</scope>
    <source>
        <strain evidence="2 3">GP</strain>
    </source>
</reference>
<evidence type="ECO:0000259" key="1">
    <source>
        <dbReference type="PROSITE" id="PS51186"/>
    </source>
</evidence>
<evidence type="ECO:0000313" key="2">
    <source>
        <dbReference type="EMBL" id="PPD57602.1"/>
    </source>
</evidence>
<dbReference type="PANTHER" id="PTHR43792:SF1">
    <property type="entry name" value="N-ACETYLTRANSFERASE DOMAIN-CONTAINING PROTEIN"/>
    <property type="match status" value="1"/>
</dbReference>
<dbReference type="InterPro" id="IPR000182">
    <property type="entry name" value="GNAT_dom"/>
</dbReference>
<feature type="domain" description="N-acetyltransferase" evidence="1">
    <location>
        <begin position="26"/>
        <end position="190"/>
    </location>
</feature>
<evidence type="ECO:0000313" key="3">
    <source>
        <dbReference type="Proteomes" id="UP000235653"/>
    </source>
</evidence>
<comment type="caution">
    <text evidence="2">The sequence shown here is derived from an EMBL/GenBank/DDBJ whole genome shotgun (WGS) entry which is preliminary data.</text>
</comment>
<dbReference type="GO" id="GO:0016747">
    <property type="term" value="F:acyltransferase activity, transferring groups other than amino-acyl groups"/>
    <property type="evidence" value="ECO:0007669"/>
    <property type="project" value="InterPro"/>
</dbReference>
<dbReference type="EMBL" id="JQAN02000011">
    <property type="protein sequence ID" value="PPD57602.1"/>
    <property type="molecule type" value="Genomic_DNA"/>
</dbReference>
<proteinExistence type="predicted"/>
<organism evidence="2 3">
    <name type="scientific">Dehalogenimonas etheniformans</name>
    <dbReference type="NCBI Taxonomy" id="1536648"/>
    <lineage>
        <taxon>Bacteria</taxon>
        <taxon>Bacillati</taxon>
        <taxon>Chloroflexota</taxon>
        <taxon>Dehalococcoidia</taxon>
        <taxon>Dehalococcoidales</taxon>
        <taxon>Dehalococcoidaceae</taxon>
        <taxon>Dehalogenimonas</taxon>
    </lineage>
</organism>
<dbReference type="PROSITE" id="PS51186">
    <property type="entry name" value="GNAT"/>
    <property type="match status" value="1"/>
</dbReference>
<dbReference type="Gene3D" id="3.40.630.30">
    <property type="match status" value="1"/>
</dbReference>
<dbReference type="OrthoDB" id="9784707at2"/>
<protein>
    <submittedName>
        <fullName evidence="2">N-acetyltransferase</fullName>
    </submittedName>
</protein>
<dbReference type="Pfam" id="PF13302">
    <property type="entry name" value="Acetyltransf_3"/>
    <property type="match status" value="1"/>
</dbReference>
<sequence>MKGCCNLRRRVNSLPAAEVSIQTERLRLRKLNQGDAGALFSYRSLPDVYLYQSFHPAAISDAAAFISGTADQLDQPGTWYQLGIFLGDDHILIGDIGIHFVNAERGEVELGFTLAPEFQGKGYATEAVPAVTSHLFSALGKRRITVDVDPRNFRSRRLASRLGMVQAGYYAESVRGGNTCEGLIYTLDADRWPYSSQTAGPG</sequence>
<dbReference type="AlphaFoldDB" id="A0A2P5P5M4"/>
<dbReference type="InterPro" id="IPR016181">
    <property type="entry name" value="Acyl_CoA_acyltransferase"/>
</dbReference>
<dbReference type="Proteomes" id="UP000235653">
    <property type="component" value="Unassembled WGS sequence"/>
</dbReference>
<keyword evidence="3" id="KW-1185">Reference proteome</keyword>
<dbReference type="InterPro" id="IPR051531">
    <property type="entry name" value="N-acetyltransferase"/>
</dbReference>
<accession>A0A2P5P5M4</accession>
<dbReference type="SUPFAM" id="SSF55729">
    <property type="entry name" value="Acyl-CoA N-acyltransferases (Nat)"/>
    <property type="match status" value="1"/>
</dbReference>
<dbReference type="PANTHER" id="PTHR43792">
    <property type="entry name" value="GNAT FAMILY, PUTATIVE (AFU_ORTHOLOGUE AFUA_3G00765)-RELATED-RELATED"/>
    <property type="match status" value="1"/>
</dbReference>
<gene>
    <name evidence="2" type="ORF">JP09_007600</name>
</gene>
<name>A0A2P5P5M4_9CHLR</name>